<gene>
    <name evidence="2" type="ORF">MGU_04210</name>
</gene>
<organism evidence="2 3">
    <name type="scientific">Metarhizium guizhouense (strain ARSEF 977)</name>
    <dbReference type="NCBI Taxonomy" id="1276136"/>
    <lineage>
        <taxon>Eukaryota</taxon>
        <taxon>Fungi</taxon>
        <taxon>Dikarya</taxon>
        <taxon>Ascomycota</taxon>
        <taxon>Pezizomycotina</taxon>
        <taxon>Sordariomycetes</taxon>
        <taxon>Hypocreomycetidae</taxon>
        <taxon>Hypocreales</taxon>
        <taxon>Clavicipitaceae</taxon>
        <taxon>Metarhizium</taxon>
    </lineage>
</organism>
<comment type="caution">
    <text evidence="2">The sequence shown here is derived from an EMBL/GenBank/DDBJ whole genome shotgun (WGS) entry which is preliminary data.</text>
</comment>
<dbReference type="HOGENOM" id="CLU_102272_0_0_1"/>
<name>A0A0B4H9V6_METGA</name>
<dbReference type="Proteomes" id="UP000031192">
    <property type="component" value="Unassembled WGS sequence"/>
</dbReference>
<reference evidence="2 3" key="1">
    <citation type="journal article" date="2014" name="Proc. Natl. Acad. Sci. U.S.A.">
        <title>Trajectory and genomic determinants of fungal-pathogen speciation and host adaptation.</title>
        <authorList>
            <person name="Hu X."/>
            <person name="Xiao G."/>
            <person name="Zheng P."/>
            <person name="Shang Y."/>
            <person name="Su Y."/>
            <person name="Zhang X."/>
            <person name="Liu X."/>
            <person name="Zhan S."/>
            <person name="St Leger R.J."/>
            <person name="Wang C."/>
        </authorList>
    </citation>
    <scope>NUCLEOTIDE SEQUENCE [LARGE SCALE GENOMIC DNA]</scope>
    <source>
        <strain evidence="2 3">ARSEF 977</strain>
    </source>
</reference>
<evidence type="ECO:0000256" key="1">
    <source>
        <dbReference type="SAM" id="MobiDB-lite"/>
    </source>
</evidence>
<accession>A0A0B4H9V6</accession>
<proteinExistence type="predicted"/>
<evidence type="ECO:0000313" key="2">
    <source>
        <dbReference type="EMBL" id="KID88867.1"/>
    </source>
</evidence>
<sequence>MPSQSPQLIRHLSLPNPNIHPDLLPPHHRQTSVQNPLVPPPRNHILPKHRIALHRSKRHALLVLLVAIYKSAPLAALGIQKWEVRAATNHTLRFDVSKDGGGPVAAQRSNGMPGVREPVRVEVISLRGRVFHKLDGFHVGDWYVKALEVKRAAFDATDRGGAADRCRLGGADGVDCLRGVAGYV</sequence>
<evidence type="ECO:0000313" key="3">
    <source>
        <dbReference type="Proteomes" id="UP000031192"/>
    </source>
</evidence>
<protein>
    <submittedName>
        <fullName evidence="2">Uncharacterized protein</fullName>
    </submittedName>
</protein>
<dbReference type="OrthoDB" id="10315317at2759"/>
<keyword evidence="3" id="KW-1185">Reference proteome</keyword>
<dbReference type="AlphaFoldDB" id="A0A0B4H9V6"/>
<feature type="region of interest" description="Disordered" evidence="1">
    <location>
        <begin position="1"/>
        <end position="35"/>
    </location>
</feature>
<dbReference type="EMBL" id="AZNH01000010">
    <property type="protein sequence ID" value="KID88867.1"/>
    <property type="molecule type" value="Genomic_DNA"/>
</dbReference>